<protein>
    <submittedName>
        <fullName evidence="1">Uncharacterized protein</fullName>
    </submittedName>
</protein>
<dbReference type="EMBL" id="OY660878">
    <property type="protein sequence ID" value="CAJ1074337.1"/>
    <property type="molecule type" value="Genomic_DNA"/>
</dbReference>
<accession>A0AAV1GLA2</accession>
<reference evidence="1" key="1">
    <citation type="submission" date="2023-08" db="EMBL/GenBank/DDBJ databases">
        <authorList>
            <person name="Alioto T."/>
            <person name="Alioto T."/>
            <person name="Gomez Garrido J."/>
        </authorList>
    </citation>
    <scope>NUCLEOTIDE SEQUENCE</scope>
</reference>
<keyword evidence="2" id="KW-1185">Reference proteome</keyword>
<evidence type="ECO:0000313" key="1">
    <source>
        <dbReference type="EMBL" id="CAJ1074337.1"/>
    </source>
</evidence>
<dbReference type="AlphaFoldDB" id="A0AAV1GLA2"/>
<organism evidence="1 2">
    <name type="scientific">Xyrichtys novacula</name>
    <name type="common">Pearly razorfish</name>
    <name type="synonym">Hemipteronotus novacula</name>
    <dbReference type="NCBI Taxonomy" id="13765"/>
    <lineage>
        <taxon>Eukaryota</taxon>
        <taxon>Metazoa</taxon>
        <taxon>Chordata</taxon>
        <taxon>Craniata</taxon>
        <taxon>Vertebrata</taxon>
        <taxon>Euteleostomi</taxon>
        <taxon>Actinopterygii</taxon>
        <taxon>Neopterygii</taxon>
        <taxon>Teleostei</taxon>
        <taxon>Neoteleostei</taxon>
        <taxon>Acanthomorphata</taxon>
        <taxon>Eupercaria</taxon>
        <taxon>Labriformes</taxon>
        <taxon>Labridae</taxon>
        <taxon>Xyrichtys</taxon>
    </lineage>
</organism>
<sequence length="83" mass="9121">MSRCLRGRPLASQQESLFATEEGKPISRLQLSAHLCLLCQSCWLLPEYNSTHSPRIGTATTASSIVPVSTLKATGRWSRSAFE</sequence>
<dbReference type="Proteomes" id="UP001178508">
    <property type="component" value="Chromosome 15"/>
</dbReference>
<evidence type="ECO:0000313" key="2">
    <source>
        <dbReference type="Proteomes" id="UP001178508"/>
    </source>
</evidence>
<gene>
    <name evidence="1" type="ORF">XNOV1_A042125</name>
</gene>
<proteinExistence type="predicted"/>
<name>A0AAV1GLA2_XYRNO</name>